<evidence type="ECO:0000256" key="5">
    <source>
        <dbReference type="SAM" id="Phobius"/>
    </source>
</evidence>
<feature type="domain" description="PAC" evidence="8">
    <location>
        <begin position="170"/>
        <end position="222"/>
    </location>
</feature>
<dbReference type="InterPro" id="IPR035965">
    <property type="entry name" value="PAS-like_dom_sf"/>
</dbReference>
<dbReference type="InterPro" id="IPR003661">
    <property type="entry name" value="HisK_dim/P_dom"/>
</dbReference>
<dbReference type="PROSITE" id="PS50110">
    <property type="entry name" value="RESPONSE_REGULATORY"/>
    <property type="match status" value="1"/>
</dbReference>
<dbReference type="InterPro" id="IPR001789">
    <property type="entry name" value="Sig_transdc_resp-reg_receiver"/>
</dbReference>
<dbReference type="Pfam" id="PF00072">
    <property type="entry name" value="Response_reg"/>
    <property type="match status" value="1"/>
</dbReference>
<comment type="caution">
    <text evidence="9">The sequence shown here is derived from an EMBL/GenBank/DDBJ whole genome shotgun (WGS) entry which is preliminary data.</text>
</comment>
<dbReference type="SMART" id="SM00388">
    <property type="entry name" value="HisKA"/>
    <property type="match status" value="1"/>
</dbReference>
<dbReference type="SMART" id="SM00387">
    <property type="entry name" value="HATPase_c"/>
    <property type="match status" value="1"/>
</dbReference>
<dbReference type="Gene3D" id="3.40.50.2300">
    <property type="match status" value="1"/>
</dbReference>
<dbReference type="CDD" id="cd17546">
    <property type="entry name" value="REC_hyHK_CKI1_RcsC-like"/>
    <property type="match status" value="1"/>
</dbReference>
<dbReference type="InterPro" id="IPR011006">
    <property type="entry name" value="CheY-like_superfamily"/>
</dbReference>
<dbReference type="InterPro" id="IPR013656">
    <property type="entry name" value="PAS_4"/>
</dbReference>
<feature type="domain" description="Response regulatory" evidence="7">
    <location>
        <begin position="598"/>
        <end position="716"/>
    </location>
</feature>
<keyword evidence="9" id="KW-0808">Transferase</keyword>
<gene>
    <name evidence="9" type="primary">rcsC_3</name>
    <name evidence="9" type="ORF">LMG23992_01332</name>
</gene>
<dbReference type="Gene3D" id="3.30.565.10">
    <property type="entry name" value="Histidine kinase-like ATPase, C-terminal domain"/>
    <property type="match status" value="1"/>
</dbReference>
<feature type="transmembrane region" description="Helical" evidence="5">
    <location>
        <begin position="55"/>
        <end position="76"/>
    </location>
</feature>
<dbReference type="Gene3D" id="3.30.450.20">
    <property type="entry name" value="PAS domain"/>
    <property type="match status" value="1"/>
</dbReference>
<dbReference type="Pfam" id="PF00512">
    <property type="entry name" value="HisKA"/>
    <property type="match status" value="1"/>
</dbReference>
<accession>A0ABN7Y806</accession>
<evidence type="ECO:0000256" key="2">
    <source>
        <dbReference type="ARBA" id="ARBA00012438"/>
    </source>
</evidence>
<dbReference type="SUPFAM" id="SSF55874">
    <property type="entry name" value="ATPase domain of HSP90 chaperone/DNA topoisomerase II/histidine kinase"/>
    <property type="match status" value="1"/>
</dbReference>
<proteinExistence type="predicted"/>
<dbReference type="EMBL" id="CAJZAI010000002">
    <property type="protein sequence ID" value="CAG9168876.1"/>
    <property type="molecule type" value="Genomic_DNA"/>
</dbReference>
<dbReference type="PROSITE" id="PS50113">
    <property type="entry name" value="PAC"/>
    <property type="match status" value="1"/>
</dbReference>
<dbReference type="SUPFAM" id="SSF55785">
    <property type="entry name" value="PYP-like sensor domain (PAS domain)"/>
    <property type="match status" value="1"/>
</dbReference>
<dbReference type="PANTHER" id="PTHR45339:SF5">
    <property type="entry name" value="HISTIDINE KINASE"/>
    <property type="match status" value="1"/>
</dbReference>
<dbReference type="Pfam" id="PF02518">
    <property type="entry name" value="HATPase_c"/>
    <property type="match status" value="1"/>
</dbReference>
<evidence type="ECO:0000256" key="4">
    <source>
        <dbReference type="PROSITE-ProRule" id="PRU00169"/>
    </source>
</evidence>
<dbReference type="CDD" id="cd16922">
    <property type="entry name" value="HATPase_EvgS-ArcB-TorS-like"/>
    <property type="match status" value="1"/>
</dbReference>
<name>A0ABN7Y806_9BURK</name>
<dbReference type="InterPro" id="IPR036097">
    <property type="entry name" value="HisK_dim/P_sf"/>
</dbReference>
<dbReference type="InterPro" id="IPR004358">
    <property type="entry name" value="Sig_transdc_His_kin-like_C"/>
</dbReference>
<dbReference type="PRINTS" id="PR00344">
    <property type="entry name" value="BCTRLSENSOR"/>
</dbReference>
<dbReference type="InterPro" id="IPR000700">
    <property type="entry name" value="PAS-assoc_C"/>
</dbReference>
<dbReference type="SUPFAM" id="SSF52172">
    <property type="entry name" value="CheY-like"/>
    <property type="match status" value="1"/>
</dbReference>
<dbReference type="CDD" id="cd00082">
    <property type="entry name" value="HisKA"/>
    <property type="match status" value="1"/>
</dbReference>
<protein>
    <recommendedName>
        <fullName evidence="2">histidine kinase</fullName>
        <ecNumber evidence="2">2.7.13.3</ecNumber>
    </recommendedName>
</protein>
<dbReference type="InterPro" id="IPR036890">
    <property type="entry name" value="HATPase_C_sf"/>
</dbReference>
<dbReference type="SUPFAM" id="SSF47384">
    <property type="entry name" value="Homodimeric domain of signal transducing histidine kinase"/>
    <property type="match status" value="1"/>
</dbReference>
<dbReference type="SMART" id="SM00448">
    <property type="entry name" value="REC"/>
    <property type="match status" value="1"/>
</dbReference>
<keyword evidence="5" id="KW-1133">Transmembrane helix</keyword>
<dbReference type="NCBIfam" id="TIGR00229">
    <property type="entry name" value="sensory_box"/>
    <property type="match status" value="1"/>
</dbReference>
<dbReference type="GO" id="GO:0004673">
    <property type="term" value="F:protein histidine kinase activity"/>
    <property type="evidence" value="ECO:0007669"/>
    <property type="project" value="UniProtKB-EC"/>
</dbReference>
<evidence type="ECO:0000313" key="9">
    <source>
        <dbReference type="EMBL" id="CAG9168876.1"/>
    </source>
</evidence>
<evidence type="ECO:0000259" key="8">
    <source>
        <dbReference type="PROSITE" id="PS50113"/>
    </source>
</evidence>
<dbReference type="Pfam" id="PF08448">
    <property type="entry name" value="PAS_4"/>
    <property type="match status" value="1"/>
</dbReference>
<keyword evidence="5" id="KW-0472">Membrane</keyword>
<comment type="catalytic activity">
    <reaction evidence="1">
        <text>ATP + protein L-histidine = ADP + protein N-phospho-L-histidine.</text>
        <dbReference type="EC" id="2.7.13.3"/>
    </reaction>
</comment>
<organism evidence="9 10">
    <name type="scientific">Cupriavidus laharis</name>
    <dbReference type="NCBI Taxonomy" id="151654"/>
    <lineage>
        <taxon>Bacteria</taxon>
        <taxon>Pseudomonadati</taxon>
        <taxon>Pseudomonadota</taxon>
        <taxon>Betaproteobacteria</taxon>
        <taxon>Burkholderiales</taxon>
        <taxon>Burkholderiaceae</taxon>
        <taxon>Cupriavidus</taxon>
    </lineage>
</organism>
<dbReference type="PANTHER" id="PTHR45339">
    <property type="entry name" value="HYBRID SIGNAL TRANSDUCTION HISTIDINE KINASE J"/>
    <property type="match status" value="1"/>
</dbReference>
<evidence type="ECO:0000256" key="3">
    <source>
        <dbReference type="ARBA" id="ARBA00022553"/>
    </source>
</evidence>
<keyword evidence="10" id="KW-1185">Reference proteome</keyword>
<reference evidence="9 10" key="1">
    <citation type="submission" date="2021-08" db="EMBL/GenBank/DDBJ databases">
        <authorList>
            <person name="Peeters C."/>
        </authorList>
    </citation>
    <scope>NUCLEOTIDE SEQUENCE [LARGE SCALE GENOMIC DNA]</scope>
    <source>
        <strain evidence="9 10">LMG 23992</strain>
    </source>
</reference>
<dbReference type="InterPro" id="IPR005467">
    <property type="entry name" value="His_kinase_dom"/>
</dbReference>
<dbReference type="InterPro" id="IPR003594">
    <property type="entry name" value="HATPase_dom"/>
</dbReference>
<keyword evidence="9" id="KW-0418">Kinase</keyword>
<dbReference type="Gene3D" id="1.10.287.130">
    <property type="match status" value="1"/>
</dbReference>
<dbReference type="EC" id="2.7.13.3" evidence="2"/>
<dbReference type="SUPFAM" id="SSF47226">
    <property type="entry name" value="Histidine-containing phosphotransfer domain, HPT domain"/>
    <property type="match status" value="1"/>
</dbReference>
<dbReference type="InterPro" id="IPR036641">
    <property type="entry name" value="HPT_dom_sf"/>
</dbReference>
<evidence type="ECO:0000259" key="6">
    <source>
        <dbReference type="PROSITE" id="PS50109"/>
    </source>
</evidence>
<dbReference type="RefSeq" id="WP_224078977.1">
    <property type="nucleotide sequence ID" value="NZ_CAJZAI010000002.1"/>
</dbReference>
<dbReference type="CDD" id="cd00130">
    <property type="entry name" value="PAS"/>
    <property type="match status" value="1"/>
</dbReference>
<keyword evidence="5" id="KW-0812">Transmembrane</keyword>
<evidence type="ECO:0000256" key="1">
    <source>
        <dbReference type="ARBA" id="ARBA00000085"/>
    </source>
</evidence>
<dbReference type="Proteomes" id="UP000727654">
    <property type="component" value="Unassembled WGS sequence"/>
</dbReference>
<feature type="modified residue" description="4-aspartylphosphate" evidence="4">
    <location>
        <position position="647"/>
    </location>
</feature>
<keyword evidence="3 4" id="KW-0597">Phosphoprotein</keyword>
<feature type="domain" description="Histidine kinase" evidence="6">
    <location>
        <begin position="240"/>
        <end position="461"/>
    </location>
</feature>
<evidence type="ECO:0000259" key="7">
    <source>
        <dbReference type="PROSITE" id="PS50110"/>
    </source>
</evidence>
<dbReference type="PROSITE" id="PS50109">
    <property type="entry name" value="HIS_KIN"/>
    <property type="match status" value="1"/>
</dbReference>
<sequence length="850" mass="91500">METEWNRLGSHISRALFAGALFLFLAGAAQDIAVQGGMPMHAVLAGHGPWLAALHAAWPILLPVMAVSLALAIGYVRMRRLIAQRVKAEAKLGHELVLKEALLACLPEPVAAKGPDLRYMELNPAFERFFGIRKADAIGRHALEVEHLRERMTGDLLALQDEAIRTMEPRQAQLYMSNAAGQPRRVNFWALPFRNPDGTPGGIVTVHFDVTDLHRHAAALNEAKDAAESALRAKEGFLAMMSHEIRTPMNGILGLVELLQNTALTPEQQRMLALARESGQALAQVLDDILDYARIEAGRLAIVPAPLDLRELFDSVSSLLLPQAHEKGLQLRLHVSPDVPATVRADGIRVRQILFNLLGNAIKFTDRGSVTLRATVEACVSGTATVRVEVQDAGVGISRADMHRLFTPFVQSERSSTRRFGGTGLGLAISRNLAAMMGGSLTLASEEGAGTTAALLVPCSVLCQRYDLPLLKHRKVAIDVRDPEVERSLLAHVQTAGMLAVTGAEDAHQAAIVFSDKEPQPANGEDERVVRVTTKWKPLGFTADDDGSVRLSVNPLRWVAFIGAAERALERQSATPGAGSMACASQAPAALQAPARWRILVAEDHRINQEVIRLQLVLLGHVPTVVDNGKAALDALSAGAFDLVLTDFHLPVMDGFALTCAIRASQDPAIRRLPVVGITATTVRQEHQRGFAAGMRACVLKPTTLASLQQGLATAMHGSDSDPVPIGFGPPHAGGTGVPGFDATLVRREALLSVLDPGSGVAGLQACCTALARDREALVDCLDREAMDELKAWCHRMRGALSVFGQPHVDDILGRFQRIVQAGDRDEIRDASLPVLDVIAHLMQVLGHGR</sequence>
<dbReference type="InterPro" id="IPR000014">
    <property type="entry name" value="PAS"/>
</dbReference>
<evidence type="ECO:0000313" key="10">
    <source>
        <dbReference type="Proteomes" id="UP000727654"/>
    </source>
</evidence>